<organism evidence="2 3">
    <name type="scientific">Nannocystis radixulma</name>
    <dbReference type="NCBI Taxonomy" id="2995305"/>
    <lineage>
        <taxon>Bacteria</taxon>
        <taxon>Pseudomonadati</taxon>
        <taxon>Myxococcota</taxon>
        <taxon>Polyangia</taxon>
        <taxon>Nannocystales</taxon>
        <taxon>Nannocystaceae</taxon>
        <taxon>Nannocystis</taxon>
    </lineage>
</organism>
<dbReference type="EMBL" id="JAQNDN010000022">
    <property type="protein sequence ID" value="MDC0673673.1"/>
    <property type="molecule type" value="Genomic_DNA"/>
</dbReference>
<proteinExistence type="predicted"/>
<dbReference type="Proteomes" id="UP001217838">
    <property type="component" value="Unassembled WGS sequence"/>
</dbReference>
<reference evidence="2 3" key="1">
    <citation type="submission" date="2022-11" db="EMBL/GenBank/DDBJ databases">
        <title>Minimal conservation of predation-associated metabolite biosynthetic gene clusters underscores biosynthetic potential of Myxococcota including descriptions for ten novel species: Archangium lansinium sp. nov., Myxococcus landrumus sp. nov., Nannocystis bai.</title>
        <authorList>
            <person name="Ahearne A."/>
            <person name="Stevens C."/>
            <person name="Dowd S."/>
        </authorList>
    </citation>
    <scope>NUCLEOTIDE SEQUENCE [LARGE SCALE GENOMIC DNA]</scope>
    <source>
        <strain evidence="2 3">NCELM</strain>
    </source>
</reference>
<dbReference type="RefSeq" id="WP_272007031.1">
    <property type="nucleotide sequence ID" value="NZ_JAQNDN010000022.1"/>
</dbReference>
<comment type="caution">
    <text evidence="2">The sequence shown here is derived from an EMBL/GenBank/DDBJ whole genome shotgun (WGS) entry which is preliminary data.</text>
</comment>
<protein>
    <recommendedName>
        <fullName evidence="4">MYXO-CTERM domain-containing protein</fullName>
    </recommendedName>
</protein>
<evidence type="ECO:0000313" key="2">
    <source>
        <dbReference type="EMBL" id="MDC0673673.1"/>
    </source>
</evidence>
<evidence type="ECO:0008006" key="4">
    <source>
        <dbReference type="Google" id="ProtNLM"/>
    </source>
</evidence>
<sequence length="417" mass="43050">MASVSRFAALGLVLVLGGGFIAREAAGCLDLGDPCGTFDTWTMVEEVFTAPIPIDGVIVMRVSGPSGAAPTADILEVEVTLDGMALTGAVEDSGIDGVLLWRPELPLTANSTLVVAGTIHNVEFVPGLEFCGEEFVPFEFEVEVAGEPMPPLELPATMASEALEEPPLPSLVQLVCCDGAFPRVEFAGCGPSVLVVDEGHCAPLDWVGAMQVEVRGTAIAAPGAASMIAAELRADGKMWAPSFSGPDGFVLRGRETEPFCGEVALRNLASGEEVVGPLQCHGDALVTQLGPQTLTPESPALAACVGQPYVCEMDELESEWDPDRCAAWPAMEGSTGEPTTGAPTTGPVEPGTTGATTGATSDATSGATTAADDGLVEHGCACASGSASWRDAWALLVLAGLRRRRRDRIAGRLDSGR</sequence>
<gene>
    <name evidence="2" type="ORF">POL58_38365</name>
</gene>
<keyword evidence="3" id="KW-1185">Reference proteome</keyword>
<name>A0ABT5BJT7_9BACT</name>
<evidence type="ECO:0000256" key="1">
    <source>
        <dbReference type="SAM" id="MobiDB-lite"/>
    </source>
</evidence>
<feature type="compositionally biased region" description="Low complexity" evidence="1">
    <location>
        <begin position="332"/>
        <end position="368"/>
    </location>
</feature>
<evidence type="ECO:0000313" key="3">
    <source>
        <dbReference type="Proteomes" id="UP001217838"/>
    </source>
</evidence>
<accession>A0ABT5BJT7</accession>
<feature type="region of interest" description="Disordered" evidence="1">
    <location>
        <begin position="328"/>
        <end position="368"/>
    </location>
</feature>